<evidence type="ECO:0000313" key="2">
    <source>
        <dbReference type="Proteomes" id="UP000265520"/>
    </source>
</evidence>
<keyword evidence="2" id="KW-1185">Reference proteome</keyword>
<name>A0A392RFS4_9FABA</name>
<protein>
    <submittedName>
        <fullName evidence="1">Carbon catabolite repressor protein-like protein</fullName>
    </submittedName>
</protein>
<proteinExistence type="predicted"/>
<accession>A0A392RFS4</accession>
<organism evidence="1 2">
    <name type="scientific">Trifolium medium</name>
    <dbReference type="NCBI Taxonomy" id="97028"/>
    <lineage>
        <taxon>Eukaryota</taxon>
        <taxon>Viridiplantae</taxon>
        <taxon>Streptophyta</taxon>
        <taxon>Embryophyta</taxon>
        <taxon>Tracheophyta</taxon>
        <taxon>Spermatophyta</taxon>
        <taxon>Magnoliopsida</taxon>
        <taxon>eudicotyledons</taxon>
        <taxon>Gunneridae</taxon>
        <taxon>Pentapetalae</taxon>
        <taxon>rosids</taxon>
        <taxon>fabids</taxon>
        <taxon>Fabales</taxon>
        <taxon>Fabaceae</taxon>
        <taxon>Papilionoideae</taxon>
        <taxon>50 kb inversion clade</taxon>
        <taxon>NPAAA clade</taxon>
        <taxon>Hologalegina</taxon>
        <taxon>IRL clade</taxon>
        <taxon>Trifolieae</taxon>
        <taxon>Trifolium</taxon>
    </lineage>
</organism>
<sequence length="65" mass="7438">MASSWLALPSFNTNRFIVRSNSDSYNSHGIQRRWIEAPFDPSLASQHRFTVASYNILADRNASQH</sequence>
<dbReference type="InterPro" id="IPR036691">
    <property type="entry name" value="Endo/exonu/phosph_ase_sf"/>
</dbReference>
<dbReference type="EMBL" id="LXQA010217976">
    <property type="protein sequence ID" value="MCI34884.1"/>
    <property type="molecule type" value="Genomic_DNA"/>
</dbReference>
<dbReference type="Gene3D" id="3.60.10.10">
    <property type="entry name" value="Endonuclease/exonuclease/phosphatase"/>
    <property type="match status" value="1"/>
</dbReference>
<reference evidence="1 2" key="1">
    <citation type="journal article" date="2018" name="Front. Plant Sci.">
        <title>Red Clover (Trifolium pratense) and Zigzag Clover (T. medium) - A Picture of Genomic Similarities and Differences.</title>
        <authorList>
            <person name="Dluhosova J."/>
            <person name="Istvanek J."/>
            <person name="Nedelnik J."/>
            <person name="Repkova J."/>
        </authorList>
    </citation>
    <scope>NUCLEOTIDE SEQUENCE [LARGE SCALE GENOMIC DNA]</scope>
    <source>
        <strain evidence="2">cv. 10/8</strain>
        <tissue evidence="1">Leaf</tissue>
    </source>
</reference>
<comment type="caution">
    <text evidence="1">The sequence shown here is derived from an EMBL/GenBank/DDBJ whole genome shotgun (WGS) entry which is preliminary data.</text>
</comment>
<feature type="non-terminal residue" evidence="1">
    <location>
        <position position="65"/>
    </location>
</feature>
<dbReference type="Proteomes" id="UP000265520">
    <property type="component" value="Unassembled WGS sequence"/>
</dbReference>
<dbReference type="AlphaFoldDB" id="A0A392RFS4"/>
<evidence type="ECO:0000313" key="1">
    <source>
        <dbReference type="EMBL" id="MCI34884.1"/>
    </source>
</evidence>